<feature type="region of interest" description="Disordered" evidence="1">
    <location>
        <begin position="1"/>
        <end position="32"/>
    </location>
</feature>
<organism evidence="2 3">
    <name type="scientific">Haloarcula hispanica icosahedral virus 2</name>
    <dbReference type="NCBI Taxonomy" id="1154689"/>
    <lineage>
        <taxon>Viruses</taxon>
        <taxon>Singelaviria</taxon>
        <taxon>Helvetiavirae</taxon>
        <taxon>Dividoviricota</taxon>
        <taxon>Laserviricetes</taxon>
        <taxon>Halopanivirales</taxon>
        <taxon>Sphaerolipoviridae</taxon>
        <taxon>Alphasphaerolipovirus</taxon>
        <taxon>Alphasphaerolipovirus helsinkii</taxon>
    </lineage>
</organism>
<sequence length="66" mass="7361">MMPQGTQGLSKPPEGVVSGDSIPRENEQSEQQRAAIETLVGLLKARPGYKRLDDDEIREIAKERLQ</sequence>
<keyword evidence="3" id="KW-1185">Reference proteome</keyword>
<dbReference type="Proteomes" id="UP000007576">
    <property type="component" value="Segment"/>
</dbReference>
<dbReference type="KEGG" id="vg:14517154"/>
<proteinExistence type="predicted"/>
<accession>H9AZX9</accession>
<evidence type="ECO:0000313" key="2">
    <source>
        <dbReference type="EMBL" id="AFD02304.1"/>
    </source>
</evidence>
<protein>
    <submittedName>
        <fullName evidence="2">Uncharacterized protein</fullName>
    </submittedName>
</protein>
<dbReference type="GeneID" id="14517154"/>
<dbReference type="RefSeq" id="YP_005352809.1">
    <property type="nucleotide sequence ID" value="NC_016989.1"/>
</dbReference>
<name>H9AZX9_9VIRU</name>
<evidence type="ECO:0000256" key="1">
    <source>
        <dbReference type="SAM" id="MobiDB-lite"/>
    </source>
</evidence>
<reference evidence="2 3" key="1">
    <citation type="journal article" date="2012" name="J. Virol.">
        <title>Closely related archaeal Haloarcula hispanica icosahedral viruses HHIV-2 and SH1 have nonhomologous genes encoding host recognition functions.</title>
        <authorList>
            <person name="Jaakkola S.T."/>
            <person name="Penttinen R.K."/>
            <person name="Vilen S.T."/>
            <person name="Jalasvuori M."/>
            <person name="Ronnholm G."/>
            <person name="Bamford J.K."/>
            <person name="Bamford D.H."/>
            <person name="Oksanen H.M."/>
        </authorList>
    </citation>
    <scope>NUCLEOTIDE SEQUENCE [LARGE SCALE GENOMIC DNA]</scope>
</reference>
<evidence type="ECO:0000313" key="3">
    <source>
        <dbReference type="Proteomes" id="UP000007576"/>
    </source>
</evidence>
<dbReference type="EMBL" id="JN968479">
    <property type="protein sequence ID" value="AFD02304.1"/>
    <property type="molecule type" value="Genomic_DNA"/>
</dbReference>